<keyword evidence="1" id="KW-0732">Signal</keyword>
<accession>A0A382AXJ4</accession>
<dbReference type="InterPro" id="IPR007428">
    <property type="entry name" value="MlaA"/>
</dbReference>
<organism evidence="2">
    <name type="scientific">marine metagenome</name>
    <dbReference type="NCBI Taxonomy" id="408172"/>
    <lineage>
        <taxon>unclassified sequences</taxon>
        <taxon>metagenomes</taxon>
        <taxon>ecological metagenomes</taxon>
    </lineage>
</organism>
<dbReference type="PRINTS" id="PR01805">
    <property type="entry name" value="VACJLIPOPROT"/>
</dbReference>
<dbReference type="GO" id="GO:0016020">
    <property type="term" value="C:membrane"/>
    <property type="evidence" value="ECO:0007669"/>
    <property type="project" value="InterPro"/>
</dbReference>
<dbReference type="PANTHER" id="PTHR30035:SF3">
    <property type="entry name" value="INTERMEMBRANE PHOSPHOLIPID TRANSPORT SYSTEM LIPOPROTEIN MLAA"/>
    <property type="match status" value="1"/>
</dbReference>
<dbReference type="PANTHER" id="PTHR30035">
    <property type="entry name" value="LIPOPROTEIN VACJ-RELATED"/>
    <property type="match status" value="1"/>
</dbReference>
<proteinExistence type="predicted"/>
<evidence type="ECO:0000313" key="2">
    <source>
        <dbReference type="EMBL" id="SVB05782.1"/>
    </source>
</evidence>
<name>A0A382AXJ4_9ZZZZ</name>
<evidence type="ECO:0008006" key="3">
    <source>
        <dbReference type="Google" id="ProtNLM"/>
    </source>
</evidence>
<dbReference type="PROSITE" id="PS51257">
    <property type="entry name" value="PROKAR_LIPOPROTEIN"/>
    <property type="match status" value="1"/>
</dbReference>
<sequence>MKSRIIILFIVFSVAIAGCAKAPEKSNLNTTESVKISNSDPLEPVNRIVFSFNNIFDRLILRPIAIIYRGIVPEFVRNRVTYSLSNLSMPITAVNNVLQGELSKAGISTSRFLINSTIGVLGFFDPASSLGLESENEDFGQTLTVWGVPSGPYLVLPFIGPSNPRDFTGFLSTSLLDPMYQIGGGSTSTSLRTYRMSTGAVDFRSQNIEIFDDLQNNSVDHYATVRSFYSQSRESQASYYMEVNSFDAENEIFDDFEMDSSYVGPDIEIQYE</sequence>
<dbReference type="Pfam" id="PF04333">
    <property type="entry name" value="MlaA"/>
    <property type="match status" value="1"/>
</dbReference>
<dbReference type="GO" id="GO:0120010">
    <property type="term" value="P:intermembrane phospholipid transfer"/>
    <property type="evidence" value="ECO:0007669"/>
    <property type="project" value="TreeGrafter"/>
</dbReference>
<protein>
    <recommendedName>
        <fullName evidence="3">VacJ lipoprotein</fullName>
    </recommendedName>
</protein>
<dbReference type="AlphaFoldDB" id="A0A382AXJ4"/>
<dbReference type="EMBL" id="UINC01027108">
    <property type="protein sequence ID" value="SVB05782.1"/>
    <property type="molecule type" value="Genomic_DNA"/>
</dbReference>
<gene>
    <name evidence="2" type="ORF">METZ01_LOCUS158636</name>
</gene>
<evidence type="ECO:0000256" key="1">
    <source>
        <dbReference type="ARBA" id="ARBA00022729"/>
    </source>
</evidence>
<reference evidence="2" key="1">
    <citation type="submission" date="2018-05" db="EMBL/GenBank/DDBJ databases">
        <authorList>
            <person name="Lanie J.A."/>
            <person name="Ng W.-L."/>
            <person name="Kazmierczak K.M."/>
            <person name="Andrzejewski T.M."/>
            <person name="Davidsen T.M."/>
            <person name="Wayne K.J."/>
            <person name="Tettelin H."/>
            <person name="Glass J.I."/>
            <person name="Rusch D."/>
            <person name="Podicherti R."/>
            <person name="Tsui H.-C.T."/>
            <person name="Winkler M.E."/>
        </authorList>
    </citation>
    <scope>NUCLEOTIDE SEQUENCE</scope>
</reference>